<dbReference type="EMBL" id="JANBPG010000022">
    <property type="protein sequence ID" value="KAJ1901593.1"/>
    <property type="molecule type" value="Genomic_DNA"/>
</dbReference>
<sequence length="422" mass="47260">MKLSFSLVLVTLAALGAAQGPARCSNIRVRRNAASLSQQEWRSISNVLQRMHQDGLITSFGAAHDRLFNRIHGNTCFFPFHRRFLIEFENIARRYDPNFTVPYWDATQSYRNPASDPLLTSTALGTNGQNQDRCLADGIQANTQLSYPNNHCLRRNWNNGNSISPWYAPEIISSYIRSDTSLSRFRENIEYSIHGAVHLGLAGEMDSGYAAHDFTFMVHHANLDRLWWDWQNAHNSFLMYDGTGSNGPASIRDIIPDDNSVPFGGSTVESVMVLGFGNVCYTYDSSSNPPQSYPGSNNNGVVSQQRQQAQPQDASSSNPAISGSSNVSNRAIENDRLQRALGSSDIDRFFPGLNGGTSALRRRAYQEKKEKCAQGKPLTFPDRLTPEWIKMHGFDPERVEMFHNNACQIVELLNNSTYTSPY</sequence>
<keyword evidence="2" id="KW-1185">Reference proteome</keyword>
<evidence type="ECO:0000313" key="1">
    <source>
        <dbReference type="EMBL" id="KAJ1901593.1"/>
    </source>
</evidence>
<dbReference type="Proteomes" id="UP001150581">
    <property type="component" value="Unassembled WGS sequence"/>
</dbReference>
<comment type="caution">
    <text evidence="1">The sequence shown here is derived from an EMBL/GenBank/DDBJ whole genome shotgun (WGS) entry which is preliminary data.</text>
</comment>
<protein>
    <submittedName>
        <fullName evidence="1">Uncharacterized protein</fullName>
    </submittedName>
</protein>
<accession>A0ACC1IVC9</accession>
<organism evidence="1 2">
    <name type="scientific">Kickxella alabastrina</name>
    <dbReference type="NCBI Taxonomy" id="61397"/>
    <lineage>
        <taxon>Eukaryota</taxon>
        <taxon>Fungi</taxon>
        <taxon>Fungi incertae sedis</taxon>
        <taxon>Zoopagomycota</taxon>
        <taxon>Kickxellomycotina</taxon>
        <taxon>Kickxellomycetes</taxon>
        <taxon>Kickxellales</taxon>
        <taxon>Kickxellaceae</taxon>
        <taxon>Kickxella</taxon>
    </lineage>
</organism>
<reference evidence="1" key="1">
    <citation type="submission" date="2022-07" db="EMBL/GenBank/DDBJ databases">
        <title>Phylogenomic reconstructions and comparative analyses of Kickxellomycotina fungi.</title>
        <authorList>
            <person name="Reynolds N.K."/>
            <person name="Stajich J.E."/>
            <person name="Barry K."/>
            <person name="Grigoriev I.V."/>
            <person name="Crous P."/>
            <person name="Smith M.E."/>
        </authorList>
    </citation>
    <scope>NUCLEOTIDE SEQUENCE</scope>
    <source>
        <strain evidence="1">Benny 63K</strain>
    </source>
</reference>
<gene>
    <name evidence="1" type="ORF">LPJ66_000678</name>
</gene>
<name>A0ACC1IVC9_9FUNG</name>
<proteinExistence type="predicted"/>
<evidence type="ECO:0000313" key="2">
    <source>
        <dbReference type="Proteomes" id="UP001150581"/>
    </source>
</evidence>